<organism evidence="2">
    <name type="scientific">Thermogladius calderae</name>
    <dbReference type="NCBI Taxonomy" id="1200300"/>
    <lineage>
        <taxon>Archaea</taxon>
        <taxon>Thermoproteota</taxon>
        <taxon>Thermoprotei</taxon>
        <taxon>Desulfurococcales</taxon>
        <taxon>Desulfurococcaceae</taxon>
        <taxon>Thermogladius</taxon>
    </lineage>
</organism>
<dbReference type="InterPro" id="IPR001453">
    <property type="entry name" value="MoaB/Mog_dom"/>
</dbReference>
<dbReference type="InterPro" id="IPR012245">
    <property type="entry name" value="MoaB"/>
</dbReference>
<protein>
    <submittedName>
        <fullName evidence="2">MogA/MoaB family molybdenum cofactor biosynthesis protein</fullName>
    </submittedName>
</protein>
<dbReference type="EMBL" id="DRYK01000066">
    <property type="protein sequence ID" value="HHP68206.1"/>
    <property type="molecule type" value="Genomic_DNA"/>
</dbReference>
<dbReference type="GO" id="GO:0006777">
    <property type="term" value="P:Mo-molybdopterin cofactor biosynthetic process"/>
    <property type="evidence" value="ECO:0007669"/>
    <property type="project" value="InterPro"/>
</dbReference>
<proteinExistence type="predicted"/>
<accession>A0A7J3XZW4</accession>
<name>A0A7J3XZW4_9CREN</name>
<feature type="domain" description="MoaB/Mog" evidence="1">
    <location>
        <begin position="4"/>
        <end position="146"/>
    </location>
</feature>
<dbReference type="PANTHER" id="PTHR43232:SF2">
    <property type="entry name" value="MOLYBDENUM COFACTOR BIOSYNTHESIS PROTEIN B"/>
    <property type="match status" value="1"/>
</dbReference>
<evidence type="ECO:0000313" key="2">
    <source>
        <dbReference type="EMBL" id="HHP68206.1"/>
    </source>
</evidence>
<gene>
    <name evidence="2" type="ORF">ENM60_05430</name>
</gene>
<dbReference type="PANTHER" id="PTHR43232">
    <property type="entry name" value="MOLYBDENUM COFACTOR BIOSYNTHESIS PROTEIN B"/>
    <property type="match status" value="1"/>
</dbReference>
<dbReference type="Pfam" id="PF00994">
    <property type="entry name" value="MoCF_biosynth"/>
    <property type="match status" value="1"/>
</dbReference>
<sequence>MKALVLVVSDSVFEGRTSDVSGEFAVRALSSRGFNVVKVITPNKPTDIIKSIRENPDARLIIVIGGTGPSPRDITVDTVESLAWRSFPGFGEEFRRRSVERVGLRAILSRAGLYETFDGRVIAVLPGSLDGVEVGLSILLEITQHLLEEAQRTEGPHRVA</sequence>
<dbReference type="Gene3D" id="3.40.980.10">
    <property type="entry name" value="MoaB/Mog-like domain"/>
    <property type="match status" value="1"/>
</dbReference>
<dbReference type="GO" id="GO:0005829">
    <property type="term" value="C:cytosol"/>
    <property type="evidence" value="ECO:0007669"/>
    <property type="project" value="TreeGrafter"/>
</dbReference>
<dbReference type="SMART" id="SM00852">
    <property type="entry name" value="MoCF_biosynth"/>
    <property type="match status" value="1"/>
</dbReference>
<dbReference type="InterPro" id="IPR036425">
    <property type="entry name" value="MoaB/Mog-like_dom_sf"/>
</dbReference>
<comment type="caution">
    <text evidence="2">The sequence shown here is derived from an EMBL/GenBank/DDBJ whole genome shotgun (WGS) entry which is preliminary data.</text>
</comment>
<dbReference type="SUPFAM" id="SSF53218">
    <property type="entry name" value="Molybdenum cofactor biosynthesis proteins"/>
    <property type="match status" value="1"/>
</dbReference>
<dbReference type="AlphaFoldDB" id="A0A7J3XZW4"/>
<evidence type="ECO:0000259" key="1">
    <source>
        <dbReference type="SMART" id="SM00852"/>
    </source>
</evidence>
<reference evidence="2" key="1">
    <citation type="journal article" date="2020" name="mSystems">
        <title>Genome- and Community-Level Interaction Insights into Carbon Utilization and Element Cycling Functions of Hydrothermarchaeota in Hydrothermal Sediment.</title>
        <authorList>
            <person name="Zhou Z."/>
            <person name="Liu Y."/>
            <person name="Xu W."/>
            <person name="Pan J."/>
            <person name="Luo Z.H."/>
            <person name="Li M."/>
        </authorList>
    </citation>
    <scope>NUCLEOTIDE SEQUENCE [LARGE SCALE GENOMIC DNA]</scope>
    <source>
        <strain evidence="2">SpSt-110</strain>
    </source>
</reference>